<organism evidence="1 2">
    <name type="scientific">Pseudomonas syringae pv. avii</name>
    <dbReference type="NCBI Taxonomy" id="663959"/>
    <lineage>
        <taxon>Bacteria</taxon>
        <taxon>Pseudomonadati</taxon>
        <taxon>Pseudomonadota</taxon>
        <taxon>Gammaproteobacteria</taxon>
        <taxon>Pseudomonadales</taxon>
        <taxon>Pseudomonadaceae</taxon>
        <taxon>Pseudomonas</taxon>
        <taxon>Pseudomonas syringae</taxon>
    </lineage>
</organism>
<evidence type="ECO:0000313" key="1">
    <source>
        <dbReference type="EMBL" id="RMU55864.1"/>
    </source>
</evidence>
<evidence type="ECO:0000313" key="2">
    <source>
        <dbReference type="Proteomes" id="UP000280395"/>
    </source>
</evidence>
<dbReference type="EMBL" id="RBUA01000749">
    <property type="protein sequence ID" value="RMU55864.1"/>
    <property type="molecule type" value="Genomic_DNA"/>
</dbReference>
<accession>A0A3M5VDQ9</accession>
<proteinExistence type="predicted"/>
<comment type="caution">
    <text evidence="1">The sequence shown here is derived from an EMBL/GenBank/DDBJ whole genome shotgun (WGS) entry which is preliminary data.</text>
</comment>
<protein>
    <submittedName>
        <fullName evidence="1">Uncharacterized protein</fullName>
    </submittedName>
</protein>
<name>A0A3M5VDQ9_PSESX</name>
<reference evidence="1 2" key="1">
    <citation type="submission" date="2018-08" db="EMBL/GenBank/DDBJ databases">
        <title>Recombination of ecologically and evolutionarily significant loci maintains genetic cohesion in the Pseudomonas syringae species complex.</title>
        <authorList>
            <person name="Dillon M."/>
            <person name="Thakur S."/>
            <person name="Almeida R.N.D."/>
            <person name="Weir B.S."/>
            <person name="Guttman D.S."/>
        </authorList>
    </citation>
    <scope>NUCLEOTIDE SEQUENCE [LARGE SCALE GENOMIC DNA]</scope>
    <source>
        <strain evidence="1 2">ICMP 14479</strain>
    </source>
</reference>
<gene>
    <name evidence="1" type="ORF">ALP29_02857</name>
</gene>
<dbReference type="Proteomes" id="UP000280395">
    <property type="component" value="Unassembled WGS sequence"/>
</dbReference>
<dbReference type="AlphaFoldDB" id="A0A3M5VDQ9"/>
<sequence>MTQDGLLIFAPAIVNKLSSSVPIQDASSPTACSRAFMVRIKMAHRPRYHFRPFAFVRVF</sequence>